<reference evidence="2 3" key="1">
    <citation type="submission" date="2009-12" db="EMBL/GenBank/DDBJ databases">
        <authorList>
            <person name="Shrivastava S."/>
            <person name="Madupu R."/>
            <person name="Durkin A.S."/>
            <person name="Torralba M."/>
            <person name="Methe B."/>
            <person name="Sutton G.G."/>
            <person name="Strausberg R.L."/>
            <person name="Nelson K.E."/>
        </authorList>
    </citation>
    <scope>NUCLEOTIDE SEQUENCE [LARGE SCALE GENOMIC DNA]</scope>
    <source>
        <strain evidence="2 3">W5455</strain>
    </source>
</reference>
<proteinExistence type="predicted"/>
<organism evidence="2 3">
    <name type="scientific">Pyramidobacter piscolens W5455</name>
    <dbReference type="NCBI Taxonomy" id="352165"/>
    <lineage>
        <taxon>Bacteria</taxon>
        <taxon>Thermotogati</taxon>
        <taxon>Synergistota</taxon>
        <taxon>Synergistia</taxon>
        <taxon>Synergistales</taxon>
        <taxon>Dethiosulfovibrionaceae</taxon>
        <taxon>Pyramidobacter</taxon>
    </lineage>
</organism>
<protein>
    <submittedName>
        <fullName evidence="2">Uncharacterized protein</fullName>
    </submittedName>
</protein>
<feature type="region of interest" description="Disordered" evidence="1">
    <location>
        <begin position="40"/>
        <end position="64"/>
    </location>
</feature>
<dbReference type="EMBL" id="ADFP01000006">
    <property type="protein sequence ID" value="EFB92037.1"/>
    <property type="molecule type" value="Genomic_DNA"/>
</dbReference>
<keyword evidence="3" id="KW-1185">Reference proteome</keyword>
<feature type="compositionally biased region" description="Basic and acidic residues" evidence="1">
    <location>
        <begin position="44"/>
        <end position="53"/>
    </location>
</feature>
<evidence type="ECO:0000256" key="1">
    <source>
        <dbReference type="SAM" id="MobiDB-lite"/>
    </source>
</evidence>
<evidence type="ECO:0000313" key="3">
    <source>
        <dbReference type="Proteomes" id="UP000006462"/>
    </source>
</evidence>
<dbReference type="Proteomes" id="UP000006462">
    <property type="component" value="Unassembled WGS sequence"/>
</dbReference>
<sequence>MIHCHPIPSEKFIKKRVPVYFSQIHRDALLILGTRYHPAWTQPPRREDRDSAGSKKTRPHAVGTSLKTVSRYHPAWTHRRIPLGPDHEGQSGKFTPALGALFQFQLPGPCPSDSFTRKPFQPVGFPLWSRENDESTGSGSSPLSLFICW</sequence>
<comment type="caution">
    <text evidence="2">The sequence shown here is derived from an EMBL/GenBank/DDBJ whole genome shotgun (WGS) entry which is preliminary data.</text>
</comment>
<accession>A0ABM9ZYJ9</accession>
<evidence type="ECO:0000313" key="2">
    <source>
        <dbReference type="EMBL" id="EFB92037.1"/>
    </source>
</evidence>
<name>A0ABM9ZYJ9_9BACT</name>
<gene>
    <name evidence="2" type="ORF">HMPREF7215_1918</name>
</gene>